<evidence type="ECO:0000313" key="1">
    <source>
        <dbReference type="EMBL" id="PCS07269.1"/>
    </source>
</evidence>
<comment type="caution">
    <text evidence="1">The sequence shown here is derived from an EMBL/GenBank/DDBJ whole genome shotgun (WGS) entry which is preliminary data.</text>
</comment>
<evidence type="ECO:0000313" key="2">
    <source>
        <dbReference type="Proteomes" id="UP000242246"/>
    </source>
</evidence>
<sequence length="260" mass="29183">MKREEMSDYQFTAALDESLTDFITHPGHFVDDIRFVHSLFVYPLVTTSEKFTLSIQDKTVLPVFTSAEALTAFKKQVATPLTYVNQSFVSVVNDLLDQEIDAIAFNIQPAGQDANNATMLPREHLVTFINRYITILNKLSENEDGTTEDQANYFLIPAFVRTTDDDHVSRTFATLAKPDGESLIPVFTTITSFAKWYDHPEFGPIFRKNKGSVLAWQLKDLMHPSVGENDLSGVAGIAIDPFEMASYEASILLWKDIASD</sequence>
<dbReference type="AlphaFoldDB" id="A0A2A5S1E1"/>
<protein>
    <recommendedName>
        <fullName evidence="3">SseB protein N-terminal domain-containing protein</fullName>
    </recommendedName>
</protein>
<evidence type="ECO:0008006" key="3">
    <source>
        <dbReference type="Google" id="ProtNLM"/>
    </source>
</evidence>
<reference evidence="1 2" key="1">
    <citation type="submission" date="2014-12" db="EMBL/GenBank/DDBJ databases">
        <title>Draft genome sequences of 10 type strains of Lactococcus.</title>
        <authorList>
            <person name="Sun Z."/>
            <person name="Zhong Z."/>
            <person name="Liu W."/>
            <person name="Zhang W."/>
            <person name="Zhang H."/>
        </authorList>
    </citation>
    <scope>NUCLEOTIDE SEQUENCE [LARGE SCALE GENOMIC DNA]</scope>
    <source>
        <strain evidence="1 2">DSM 20686</strain>
    </source>
</reference>
<organism evidence="1 2">
    <name type="scientific">Pseudolactococcus plantarum</name>
    <dbReference type="NCBI Taxonomy" id="1365"/>
    <lineage>
        <taxon>Bacteria</taxon>
        <taxon>Bacillati</taxon>
        <taxon>Bacillota</taxon>
        <taxon>Bacilli</taxon>
        <taxon>Lactobacillales</taxon>
        <taxon>Streptococcaceae</taxon>
        <taxon>Pseudolactococcus</taxon>
    </lineage>
</organism>
<dbReference type="OrthoDB" id="2241212at2"/>
<dbReference type="EMBL" id="JXJX01000005">
    <property type="protein sequence ID" value="PCS07269.1"/>
    <property type="molecule type" value="Genomic_DNA"/>
</dbReference>
<dbReference type="STRING" id="1348632.GCA_001591745_00539"/>
<accession>A0A2A5S1E1</accession>
<proteinExistence type="predicted"/>
<keyword evidence="2" id="KW-1185">Reference proteome</keyword>
<name>A0A2A5S1E1_9LACT</name>
<dbReference type="Proteomes" id="UP000242246">
    <property type="component" value="Unassembled WGS sequence"/>
</dbReference>
<gene>
    <name evidence="1" type="ORF">RU87_GL001322</name>
</gene>